<sequence>KVGRKRGEKNTHEAECLHISISYHRLIYTIIGTLFYGGIVHIMLNLLMITKRIFKLFDKEIDLLTNNTIEVKGDDACEQNTLKPKDMNATDGEE</sequence>
<proteinExistence type="predicted"/>
<evidence type="ECO:0000313" key="2">
    <source>
        <dbReference type="EMBL" id="MCB7283030.1"/>
    </source>
</evidence>
<keyword evidence="1" id="KW-1133">Transmembrane helix</keyword>
<evidence type="ECO:0000256" key="1">
    <source>
        <dbReference type="SAM" id="Phobius"/>
    </source>
</evidence>
<protein>
    <submittedName>
        <fullName evidence="2">Uncharacterized protein</fullName>
    </submittedName>
</protein>
<keyword evidence="1" id="KW-0812">Transmembrane</keyword>
<reference evidence="2" key="1">
    <citation type="submission" date="2021-10" db="EMBL/GenBank/DDBJ databases">
        <title>Collection of gut derived symbiotic bacterial strains cultured from healthy donors.</title>
        <authorList>
            <person name="Lin H."/>
            <person name="Littmann E."/>
            <person name="Kohout C."/>
            <person name="Pamer E.G."/>
        </authorList>
    </citation>
    <scope>NUCLEOTIDE SEQUENCE</scope>
    <source>
        <strain evidence="2">DFI.1.167</strain>
    </source>
</reference>
<evidence type="ECO:0000313" key="3">
    <source>
        <dbReference type="Proteomes" id="UP001199363"/>
    </source>
</evidence>
<dbReference type="AlphaFoldDB" id="A0AAW4V9Q5"/>
<gene>
    <name evidence="2" type="ORF">LI282_18580</name>
</gene>
<dbReference type="Proteomes" id="UP001199363">
    <property type="component" value="Unassembled WGS sequence"/>
</dbReference>
<name>A0AAW4V9Q5_PHOVU</name>
<comment type="caution">
    <text evidence="2">The sequence shown here is derived from an EMBL/GenBank/DDBJ whole genome shotgun (WGS) entry which is preliminary data.</text>
</comment>
<organism evidence="2 3">
    <name type="scientific">Phocaeicola vulgatus</name>
    <name type="common">Bacteroides vulgatus</name>
    <dbReference type="NCBI Taxonomy" id="821"/>
    <lineage>
        <taxon>Bacteria</taxon>
        <taxon>Pseudomonadati</taxon>
        <taxon>Bacteroidota</taxon>
        <taxon>Bacteroidia</taxon>
        <taxon>Bacteroidales</taxon>
        <taxon>Bacteroidaceae</taxon>
        <taxon>Phocaeicola</taxon>
    </lineage>
</organism>
<dbReference type="EMBL" id="JAJCQG010000078">
    <property type="protein sequence ID" value="MCB7283030.1"/>
    <property type="molecule type" value="Genomic_DNA"/>
</dbReference>
<dbReference type="RefSeq" id="WP_227195456.1">
    <property type="nucleotide sequence ID" value="NZ_JAJCMZ010000076.1"/>
</dbReference>
<feature type="non-terminal residue" evidence="2">
    <location>
        <position position="1"/>
    </location>
</feature>
<accession>A0AAW4V9Q5</accession>
<keyword evidence="1" id="KW-0472">Membrane</keyword>
<feature type="transmembrane region" description="Helical" evidence="1">
    <location>
        <begin position="26"/>
        <end position="49"/>
    </location>
</feature>